<dbReference type="Proteomes" id="UP000594364">
    <property type="component" value="Chromosome 2"/>
</dbReference>
<dbReference type="Pfam" id="PF00300">
    <property type="entry name" value="His_Phos_1"/>
    <property type="match status" value="1"/>
</dbReference>
<protein>
    <recommendedName>
        <fullName evidence="3">Phosphoglycerate mutase-like protein</fullName>
    </recommendedName>
</protein>
<dbReference type="GO" id="GO:0005737">
    <property type="term" value="C:cytoplasm"/>
    <property type="evidence" value="ECO:0007669"/>
    <property type="project" value="TreeGrafter"/>
</dbReference>
<reference evidence="1 2" key="1">
    <citation type="journal article" date="2018" name="PLoS Genet.">
        <title>Repeat elements organise 3D genome structure and mediate transcription in the filamentous fungus Epichloe festucae.</title>
        <authorList>
            <person name="Winter D.J."/>
            <person name="Ganley A.R.D."/>
            <person name="Young C.A."/>
            <person name="Liachko I."/>
            <person name="Schardl C.L."/>
            <person name="Dupont P.Y."/>
            <person name="Berry D."/>
            <person name="Ram A."/>
            <person name="Scott B."/>
            <person name="Cox M.P."/>
        </authorList>
    </citation>
    <scope>NUCLEOTIDE SEQUENCE [LARGE SCALE GENOMIC DNA]</scope>
    <source>
        <strain evidence="1 2">Fl1</strain>
    </source>
</reference>
<evidence type="ECO:0000313" key="2">
    <source>
        <dbReference type="Proteomes" id="UP000594364"/>
    </source>
</evidence>
<proteinExistence type="predicted"/>
<accession>A0A7S9PUZ4</accession>
<sequence length="210" mass="23652">MPPQIVLIRHAQALHNSLLCRFGHVPARDVAVIVSPMLRTLQTASLALDWLVERGVKFEASADWQETSSKPCDTGSQSPTTLVTLFPHVLFDDLDPIWPDKTSPSAHRYHHTRRAIVKRGRLCLETLHQRPEKLVIVVSHSGFLRVGVTGRWFMNADYRVFEFQHGLEDGRRVIRQDESTSEGGLGLSFAETVPLGHHLPEEHVQEDATS</sequence>
<gene>
    <name evidence="1" type="ORF">C2857_007371</name>
</gene>
<dbReference type="InterPro" id="IPR050275">
    <property type="entry name" value="PGM_Phosphatase"/>
</dbReference>
<dbReference type="EMBL" id="CP031386">
    <property type="protein sequence ID" value="QPG98207.1"/>
    <property type="molecule type" value="Genomic_DNA"/>
</dbReference>
<dbReference type="OrthoDB" id="496981at2759"/>
<dbReference type="InterPro" id="IPR013078">
    <property type="entry name" value="His_Pase_superF_clade-1"/>
</dbReference>
<dbReference type="Gene3D" id="3.40.50.1240">
    <property type="entry name" value="Phosphoglycerate mutase-like"/>
    <property type="match status" value="1"/>
</dbReference>
<dbReference type="SMART" id="SM00855">
    <property type="entry name" value="PGAM"/>
    <property type="match status" value="1"/>
</dbReference>
<dbReference type="SUPFAM" id="SSF53254">
    <property type="entry name" value="Phosphoglycerate mutase-like"/>
    <property type="match status" value="1"/>
</dbReference>
<dbReference type="InterPro" id="IPR029033">
    <property type="entry name" value="His_PPase_superfam"/>
</dbReference>
<evidence type="ECO:0008006" key="3">
    <source>
        <dbReference type="Google" id="ProtNLM"/>
    </source>
</evidence>
<evidence type="ECO:0000313" key="1">
    <source>
        <dbReference type="EMBL" id="QPG98207.1"/>
    </source>
</evidence>
<dbReference type="GO" id="GO:0016791">
    <property type="term" value="F:phosphatase activity"/>
    <property type="evidence" value="ECO:0007669"/>
    <property type="project" value="TreeGrafter"/>
</dbReference>
<dbReference type="AlphaFoldDB" id="A0A7S9PUZ4"/>
<dbReference type="PANTHER" id="PTHR48100:SF24">
    <property type="entry name" value="PHOSPHOGLYCERATE MUTASE"/>
    <property type="match status" value="1"/>
</dbReference>
<name>A0A7S9PUZ4_EPIFF</name>
<organism evidence="1 2">
    <name type="scientific">Epichloe festucae (strain Fl1)</name>
    <dbReference type="NCBI Taxonomy" id="877507"/>
    <lineage>
        <taxon>Eukaryota</taxon>
        <taxon>Fungi</taxon>
        <taxon>Dikarya</taxon>
        <taxon>Ascomycota</taxon>
        <taxon>Pezizomycotina</taxon>
        <taxon>Sordariomycetes</taxon>
        <taxon>Hypocreomycetidae</taxon>
        <taxon>Hypocreales</taxon>
        <taxon>Clavicipitaceae</taxon>
        <taxon>Epichloe</taxon>
    </lineage>
</organism>
<dbReference type="PANTHER" id="PTHR48100">
    <property type="entry name" value="BROAD-SPECIFICITY PHOSPHATASE YOR283W-RELATED"/>
    <property type="match status" value="1"/>
</dbReference>
<keyword evidence="2" id="KW-1185">Reference proteome</keyword>